<dbReference type="AlphaFoldDB" id="A0A2P5EV99"/>
<keyword evidence="11" id="KW-0325">Glycoprotein</keyword>
<sequence length="664" mass="73939">MQANFVLDLGHKAQVPIISYSTADPSLNLRSSYFFQATQSEASQVKALSAVVRAFRWKEVVPIYADNVYGEGLIPFLTDALLEVDAIVPYRSVIPSFATDHQLVAELQKLMTMQTRAFIVHMDVSLGARIFKKANEIGMMSEGYVWIVTNVITSFLGSIESSVIDSMQGVIGIKTYVPESKAFKRLQFQQDYNQISTNNSFKLNVFGLWAYDAATALAMAVEDVWNSGGFGFNKATTHVLSSNSTDLETFGVSLNGPRLLKALSNIRFEGLAGEFSLINGQLQSSTYQIINVLGNGQRVVGFWTPQNGLKRNLSIIKTSMGYSTNKHDLGPIIWPGDSINTPKGWEISPKNSRKLRIGVPQTANFKEFVNVQYDPSTGRTIVGGYCIEVFEALMEDLPYSFAYEFIPFVGGYEELVYQVYLGIFDGAVGDISITANRSLYVDFTFPYSENGVSIVMPVKIRNNKNAWIFLKPWTWDLWAISACFFVFNGFVVWVLEHPINEDFQGPPSNQIGTSLWFSFSSLVFAHRERVVSNLARFVVVIWIFVVLILSQSYAASLTSFLTVQQLQPIDTNSILIELLQKGKNVGCQSAIICKLLIKQGFADSQIKVYKSVEVAYKLISNGDVAALLDETPYNNLFLAKYCSNFTLVGPIFRTDGFGFVSSLT</sequence>
<evidence type="ECO:0000256" key="11">
    <source>
        <dbReference type="ARBA" id="ARBA00023180"/>
    </source>
</evidence>
<keyword evidence="4" id="KW-0813">Transport</keyword>
<dbReference type="InterPro" id="IPR001828">
    <property type="entry name" value="ANF_lig-bd_rcpt"/>
</dbReference>
<dbReference type="Pfam" id="PF00060">
    <property type="entry name" value="Lig_chan"/>
    <property type="match status" value="1"/>
</dbReference>
<feature type="transmembrane region" description="Helical" evidence="15">
    <location>
        <begin position="477"/>
        <end position="495"/>
    </location>
</feature>
<keyword evidence="6" id="KW-0732">Signal</keyword>
<evidence type="ECO:0000313" key="17">
    <source>
        <dbReference type="EMBL" id="PON89447.1"/>
    </source>
</evidence>
<dbReference type="EMBL" id="JXTC01000094">
    <property type="protein sequence ID" value="PON89447.1"/>
    <property type="molecule type" value="Genomic_DNA"/>
</dbReference>
<evidence type="ECO:0000256" key="2">
    <source>
        <dbReference type="ARBA" id="ARBA00008685"/>
    </source>
</evidence>
<comment type="subunit">
    <text evidence="3">May form heteromers.</text>
</comment>
<dbReference type="Gene3D" id="1.10.287.70">
    <property type="match status" value="1"/>
</dbReference>
<keyword evidence="7 15" id="KW-1133">Transmembrane helix</keyword>
<keyword evidence="10 17" id="KW-0675">Receptor</keyword>
<dbReference type="OrthoDB" id="5984008at2759"/>
<name>A0A2P5EV99_TREOI</name>
<dbReference type="InterPro" id="IPR019594">
    <property type="entry name" value="Glu/Gly-bd"/>
</dbReference>
<feature type="transmembrane region" description="Helical" evidence="15">
    <location>
        <begin position="537"/>
        <end position="561"/>
    </location>
</feature>
<dbReference type="FunFam" id="3.40.50.2300:FF:000310">
    <property type="entry name" value="Glutamate receptor"/>
    <property type="match status" value="1"/>
</dbReference>
<evidence type="ECO:0000256" key="3">
    <source>
        <dbReference type="ARBA" id="ARBA00011095"/>
    </source>
</evidence>
<dbReference type="FunFam" id="3.40.190.10:FF:000054">
    <property type="entry name" value="Glutamate receptor"/>
    <property type="match status" value="1"/>
</dbReference>
<dbReference type="InterPro" id="IPR001320">
    <property type="entry name" value="Iontro_rcpt_C"/>
</dbReference>
<dbReference type="Gene3D" id="3.40.50.2300">
    <property type="match status" value="2"/>
</dbReference>
<dbReference type="GO" id="GO:0015276">
    <property type="term" value="F:ligand-gated monoatomic ion channel activity"/>
    <property type="evidence" value="ECO:0007669"/>
    <property type="project" value="InterPro"/>
</dbReference>
<dbReference type="InterPro" id="IPR028082">
    <property type="entry name" value="Peripla_BP_I"/>
</dbReference>
<evidence type="ECO:0000259" key="16">
    <source>
        <dbReference type="SMART" id="SM00079"/>
    </source>
</evidence>
<evidence type="ECO:0000256" key="10">
    <source>
        <dbReference type="ARBA" id="ARBA00023170"/>
    </source>
</evidence>
<accession>A0A2P5EV99</accession>
<protein>
    <submittedName>
        <fullName evidence="17">Ionotropic glutamate receptor, metazoa</fullName>
    </submittedName>
</protein>
<gene>
    <name evidence="17" type="ORF">TorRG33x02_147980</name>
</gene>
<dbReference type="InParanoid" id="A0A2P5EV99"/>
<dbReference type="Pfam" id="PF10613">
    <property type="entry name" value="Lig_chan-Glu_bd"/>
    <property type="match status" value="1"/>
</dbReference>
<dbReference type="GO" id="GO:0016020">
    <property type="term" value="C:membrane"/>
    <property type="evidence" value="ECO:0007669"/>
    <property type="project" value="UniProtKB-SubCell"/>
</dbReference>
<dbReference type="PANTHER" id="PTHR34836">
    <property type="entry name" value="OS06G0188250 PROTEIN"/>
    <property type="match status" value="1"/>
</dbReference>
<dbReference type="PANTHER" id="PTHR34836:SF1">
    <property type="entry name" value="OS09G0428600 PROTEIN"/>
    <property type="match status" value="1"/>
</dbReference>
<evidence type="ECO:0000256" key="14">
    <source>
        <dbReference type="ARBA" id="ARBA00049638"/>
    </source>
</evidence>
<proteinExistence type="inferred from homology"/>
<dbReference type="InterPro" id="IPR015683">
    <property type="entry name" value="Ionotropic_Glu_rcpt"/>
</dbReference>
<reference evidence="18" key="1">
    <citation type="submission" date="2016-06" db="EMBL/GenBank/DDBJ databases">
        <title>Parallel loss of symbiosis genes in relatives of nitrogen-fixing non-legume Parasponia.</title>
        <authorList>
            <person name="Van Velzen R."/>
            <person name="Holmer R."/>
            <person name="Bu F."/>
            <person name="Rutten L."/>
            <person name="Van Zeijl A."/>
            <person name="Liu W."/>
            <person name="Santuari L."/>
            <person name="Cao Q."/>
            <person name="Sharma T."/>
            <person name="Shen D."/>
            <person name="Roswanjaya Y."/>
            <person name="Wardhani T."/>
            <person name="Kalhor M.S."/>
            <person name="Jansen J."/>
            <person name="Van den Hoogen J."/>
            <person name="Gungor B."/>
            <person name="Hartog M."/>
            <person name="Hontelez J."/>
            <person name="Verver J."/>
            <person name="Yang W.-C."/>
            <person name="Schijlen E."/>
            <person name="Repin R."/>
            <person name="Schilthuizen M."/>
            <person name="Schranz E."/>
            <person name="Heidstra R."/>
            <person name="Miyata K."/>
            <person name="Fedorova E."/>
            <person name="Kohlen W."/>
            <person name="Bisseling T."/>
            <person name="Smit S."/>
            <person name="Geurts R."/>
        </authorList>
    </citation>
    <scope>NUCLEOTIDE SEQUENCE [LARGE SCALE GENOMIC DNA]</scope>
    <source>
        <strain evidence="18">cv. RG33-2</strain>
    </source>
</reference>
<keyword evidence="13" id="KW-0407">Ion channel</keyword>
<organism evidence="17 18">
    <name type="scientific">Trema orientale</name>
    <name type="common">Charcoal tree</name>
    <name type="synonym">Celtis orientalis</name>
    <dbReference type="NCBI Taxonomy" id="63057"/>
    <lineage>
        <taxon>Eukaryota</taxon>
        <taxon>Viridiplantae</taxon>
        <taxon>Streptophyta</taxon>
        <taxon>Embryophyta</taxon>
        <taxon>Tracheophyta</taxon>
        <taxon>Spermatophyta</taxon>
        <taxon>Magnoliopsida</taxon>
        <taxon>eudicotyledons</taxon>
        <taxon>Gunneridae</taxon>
        <taxon>Pentapetalae</taxon>
        <taxon>rosids</taxon>
        <taxon>fabids</taxon>
        <taxon>Rosales</taxon>
        <taxon>Cannabaceae</taxon>
        <taxon>Trema</taxon>
    </lineage>
</organism>
<keyword evidence="8" id="KW-0406">Ion transport</keyword>
<keyword evidence="5 15" id="KW-0812">Transmembrane</keyword>
<dbReference type="STRING" id="63057.A0A2P5EV99"/>
<keyword evidence="18" id="KW-1185">Reference proteome</keyword>
<evidence type="ECO:0000256" key="13">
    <source>
        <dbReference type="ARBA" id="ARBA00023303"/>
    </source>
</evidence>
<keyword evidence="9 15" id="KW-0472">Membrane</keyword>
<evidence type="ECO:0000256" key="12">
    <source>
        <dbReference type="ARBA" id="ARBA00023286"/>
    </source>
</evidence>
<evidence type="ECO:0000256" key="15">
    <source>
        <dbReference type="SAM" id="Phobius"/>
    </source>
</evidence>
<comment type="similarity">
    <text evidence="2">Belongs to the glutamate-gated ion channel (TC 1.A.10.1) family.</text>
</comment>
<evidence type="ECO:0000256" key="4">
    <source>
        <dbReference type="ARBA" id="ARBA00022448"/>
    </source>
</evidence>
<dbReference type="SMART" id="SM00079">
    <property type="entry name" value="PBPe"/>
    <property type="match status" value="1"/>
</dbReference>
<dbReference type="Gene3D" id="3.40.190.10">
    <property type="entry name" value="Periplasmic binding protein-like II"/>
    <property type="match status" value="1"/>
</dbReference>
<comment type="subcellular location">
    <subcellularLocation>
        <location evidence="1">Membrane</location>
        <topology evidence="1">Multi-pass membrane protein</topology>
    </subcellularLocation>
</comment>
<evidence type="ECO:0000256" key="9">
    <source>
        <dbReference type="ARBA" id="ARBA00023136"/>
    </source>
</evidence>
<dbReference type="Pfam" id="PF01094">
    <property type="entry name" value="ANF_receptor"/>
    <property type="match status" value="1"/>
</dbReference>
<evidence type="ECO:0000256" key="5">
    <source>
        <dbReference type="ARBA" id="ARBA00022692"/>
    </source>
</evidence>
<dbReference type="FunFam" id="1.10.287.70:FF:000037">
    <property type="entry name" value="Glutamate receptor"/>
    <property type="match status" value="1"/>
</dbReference>
<evidence type="ECO:0000256" key="1">
    <source>
        <dbReference type="ARBA" id="ARBA00004141"/>
    </source>
</evidence>
<dbReference type="FunFam" id="3.40.50.2300:FF:000188">
    <property type="entry name" value="Glutamate receptor"/>
    <property type="match status" value="1"/>
</dbReference>
<evidence type="ECO:0000256" key="7">
    <source>
        <dbReference type="ARBA" id="ARBA00022989"/>
    </source>
</evidence>
<feature type="domain" description="Ionotropic glutamate receptor C-terminal" evidence="16">
    <location>
        <begin position="356"/>
        <end position="662"/>
    </location>
</feature>
<dbReference type="SUPFAM" id="SSF53822">
    <property type="entry name" value="Periplasmic binding protein-like I"/>
    <property type="match status" value="1"/>
</dbReference>
<evidence type="ECO:0000313" key="18">
    <source>
        <dbReference type="Proteomes" id="UP000237000"/>
    </source>
</evidence>
<dbReference type="Proteomes" id="UP000237000">
    <property type="component" value="Unassembled WGS sequence"/>
</dbReference>
<comment type="function">
    <text evidence="14">Glutamate-gated receptor that probably acts as a non-selective cation channel. May be involved in light-signal transduction and calcium homeostasis via the regulation of calcium influx into cells.</text>
</comment>
<comment type="caution">
    <text evidence="17">The sequence shown here is derived from an EMBL/GenBank/DDBJ whole genome shotgun (WGS) entry which is preliminary data.</text>
</comment>
<dbReference type="CDD" id="cd13686">
    <property type="entry name" value="GluR_Plant"/>
    <property type="match status" value="1"/>
</dbReference>
<dbReference type="SUPFAM" id="SSF53850">
    <property type="entry name" value="Periplasmic binding protein-like II"/>
    <property type="match status" value="1"/>
</dbReference>
<keyword evidence="12" id="KW-1071">Ligand-gated ion channel</keyword>
<evidence type="ECO:0000256" key="6">
    <source>
        <dbReference type="ARBA" id="ARBA00022729"/>
    </source>
</evidence>
<evidence type="ECO:0000256" key="8">
    <source>
        <dbReference type="ARBA" id="ARBA00023065"/>
    </source>
</evidence>